<name>A0A8H3Z5S3_VENIN</name>
<proteinExistence type="predicted"/>
<keyword evidence="2" id="KW-1185">Reference proteome</keyword>
<reference evidence="1 2" key="1">
    <citation type="submission" date="2019-07" db="EMBL/GenBank/DDBJ databases">
        <title>Venturia inaequalis Genome Resource.</title>
        <authorList>
            <person name="Lichtner F.J."/>
        </authorList>
    </citation>
    <scope>NUCLEOTIDE SEQUENCE [LARGE SCALE GENOMIC DNA]</scope>
    <source>
        <strain evidence="1 2">DMI_063113</strain>
    </source>
</reference>
<dbReference type="Proteomes" id="UP000490939">
    <property type="component" value="Unassembled WGS sequence"/>
</dbReference>
<dbReference type="EMBL" id="WNWR01000259">
    <property type="protein sequence ID" value="KAE9986424.1"/>
    <property type="molecule type" value="Genomic_DNA"/>
</dbReference>
<protein>
    <submittedName>
        <fullName evidence="1">Uncharacterized protein</fullName>
    </submittedName>
</protein>
<accession>A0A8H3Z5S3</accession>
<sequence>MAARELQQDILLRTFTDHHPAEFIAKIRNYYDNSGLTLCQKYGNRYGDSMYDYGIYLTHPLCKKAITTRTMILKTAAVFDEDDIEYAEAMWTAGLEMAVVKAREMYGTLRILKCVKGVEFGMKKASTLWRKLANISILLKS</sequence>
<evidence type="ECO:0000313" key="1">
    <source>
        <dbReference type="EMBL" id="KAE9986424.1"/>
    </source>
</evidence>
<dbReference type="AlphaFoldDB" id="A0A8H3Z5S3"/>
<gene>
    <name evidence="1" type="ORF">EG327_004313</name>
</gene>
<organism evidence="1 2">
    <name type="scientific">Venturia inaequalis</name>
    <name type="common">Apple scab fungus</name>
    <dbReference type="NCBI Taxonomy" id="5025"/>
    <lineage>
        <taxon>Eukaryota</taxon>
        <taxon>Fungi</taxon>
        <taxon>Dikarya</taxon>
        <taxon>Ascomycota</taxon>
        <taxon>Pezizomycotina</taxon>
        <taxon>Dothideomycetes</taxon>
        <taxon>Pleosporomycetidae</taxon>
        <taxon>Venturiales</taxon>
        <taxon>Venturiaceae</taxon>
        <taxon>Venturia</taxon>
    </lineage>
</organism>
<comment type="caution">
    <text evidence="1">The sequence shown here is derived from an EMBL/GenBank/DDBJ whole genome shotgun (WGS) entry which is preliminary data.</text>
</comment>
<evidence type="ECO:0000313" key="2">
    <source>
        <dbReference type="Proteomes" id="UP000490939"/>
    </source>
</evidence>